<organism evidence="1 2">
    <name type="scientific">Paraburkholderia phymatum</name>
    <dbReference type="NCBI Taxonomy" id="148447"/>
    <lineage>
        <taxon>Bacteria</taxon>
        <taxon>Pseudomonadati</taxon>
        <taxon>Pseudomonadota</taxon>
        <taxon>Betaproteobacteria</taxon>
        <taxon>Burkholderiales</taxon>
        <taxon>Burkholderiaceae</taxon>
        <taxon>Paraburkholderia</taxon>
    </lineage>
</organism>
<proteinExistence type="predicted"/>
<accession>A0ACC6UEE1</accession>
<evidence type="ECO:0000313" key="2">
    <source>
        <dbReference type="Proteomes" id="UP001558850"/>
    </source>
</evidence>
<reference evidence="1" key="1">
    <citation type="submission" date="2024-07" db="EMBL/GenBank/DDBJ databases">
        <title>A survey of Mimosa microsymbionts across Brazilian biomes reveals a high diversity of Paraburkholderia nodulating endemic species, but also that Cupriavidus is common as a symbiont of widespread species.</title>
        <authorList>
            <person name="Rouws L."/>
            <person name="Barauna A."/>
            <person name="Beukes C."/>
            <person name="Rouws J.R.C."/>
            <person name="De Faria S.M."/>
            <person name="Gross E."/>
            <person name="Bueno Dos Reis Junior F."/>
            <person name="Simon M.F."/>
            <person name="Maluk M."/>
            <person name="Odee D.W."/>
            <person name="Kenicer G."/>
            <person name="Young J.P.W."/>
            <person name="Reis V.M."/>
            <person name="Zilli J."/>
            <person name="James E.K."/>
        </authorList>
    </citation>
    <scope>NUCLEOTIDE SEQUENCE</scope>
    <source>
        <strain evidence="1">EG181B</strain>
    </source>
</reference>
<gene>
    <name evidence="1" type="ORF">AB4Y32_40605</name>
</gene>
<evidence type="ECO:0000313" key="1">
    <source>
        <dbReference type="EMBL" id="MEX3937927.1"/>
    </source>
</evidence>
<sequence length="84" mass="9627">ATARVATAADSPAIYVGLNDITGRKRMEQELVESREQQRELSAYMEAIREEERKRIAMEIHDELGQLLTALKMDVSLLKMRLTH</sequence>
<keyword evidence="2" id="KW-1185">Reference proteome</keyword>
<feature type="non-terminal residue" evidence="1">
    <location>
        <position position="84"/>
    </location>
</feature>
<name>A0ACC6UEE1_9BURK</name>
<protein>
    <submittedName>
        <fullName evidence="1">Histidine kinase</fullName>
    </submittedName>
</protein>
<keyword evidence="1" id="KW-0418">Kinase</keyword>
<feature type="non-terminal residue" evidence="1">
    <location>
        <position position="1"/>
    </location>
</feature>
<keyword evidence="1" id="KW-0808">Transferase</keyword>
<comment type="caution">
    <text evidence="1">The sequence shown here is derived from an EMBL/GenBank/DDBJ whole genome shotgun (WGS) entry which is preliminary data.</text>
</comment>
<dbReference type="Proteomes" id="UP001558850">
    <property type="component" value="Unassembled WGS sequence"/>
</dbReference>
<dbReference type="EMBL" id="JBFRCH010000160">
    <property type="protein sequence ID" value="MEX3937927.1"/>
    <property type="molecule type" value="Genomic_DNA"/>
</dbReference>